<evidence type="ECO:0000313" key="1">
    <source>
        <dbReference type="EMBL" id="EEF23467.1"/>
    </source>
</evidence>
<feature type="non-terminal residue" evidence="1">
    <location>
        <position position="112"/>
    </location>
</feature>
<proteinExistence type="predicted"/>
<dbReference type="Proteomes" id="UP000008311">
    <property type="component" value="Unassembled WGS sequence"/>
</dbReference>
<keyword evidence="2" id="KW-1185">Reference proteome</keyword>
<evidence type="ECO:0000313" key="2">
    <source>
        <dbReference type="Proteomes" id="UP000008311"/>
    </source>
</evidence>
<sequence length="112" mass="12886">MEVISGLYYNDMLMLEDDYNLEENVMKILMGNFRFMAQAGHMVSNDPVLFISDSTYVNESAELLAEQLHLQLQVASDDLKMLIQQTDVSSRLDALEHRRNMNCLSDALCDYQ</sequence>
<accession>B9TKZ7</accession>
<name>B9TKZ7_RICCO</name>
<reference evidence="2" key="1">
    <citation type="journal article" date="2010" name="Nat. Biotechnol.">
        <title>Draft genome sequence of the oilseed species Ricinus communis.</title>
        <authorList>
            <person name="Chan A.P."/>
            <person name="Crabtree J."/>
            <person name="Zhao Q."/>
            <person name="Lorenzi H."/>
            <person name="Orvis J."/>
            <person name="Puiu D."/>
            <person name="Melake-Berhan A."/>
            <person name="Jones K.M."/>
            <person name="Redman J."/>
            <person name="Chen G."/>
            <person name="Cahoon E.B."/>
            <person name="Gedil M."/>
            <person name="Stanke M."/>
            <person name="Haas B.J."/>
            <person name="Wortman J.R."/>
            <person name="Fraser-Liggett C.M."/>
            <person name="Ravel J."/>
            <person name="Rabinowicz P.D."/>
        </authorList>
    </citation>
    <scope>NUCLEOTIDE SEQUENCE [LARGE SCALE GENOMIC DNA]</scope>
    <source>
        <strain evidence="2">cv. Hale</strain>
    </source>
</reference>
<organism evidence="1 2">
    <name type="scientific">Ricinus communis</name>
    <name type="common">Castor bean</name>
    <dbReference type="NCBI Taxonomy" id="3988"/>
    <lineage>
        <taxon>Eukaryota</taxon>
        <taxon>Viridiplantae</taxon>
        <taxon>Streptophyta</taxon>
        <taxon>Embryophyta</taxon>
        <taxon>Tracheophyta</taxon>
        <taxon>Spermatophyta</taxon>
        <taxon>Magnoliopsida</taxon>
        <taxon>eudicotyledons</taxon>
        <taxon>Gunneridae</taxon>
        <taxon>Pentapetalae</taxon>
        <taxon>rosids</taxon>
        <taxon>fabids</taxon>
        <taxon>Malpighiales</taxon>
        <taxon>Euphorbiaceae</taxon>
        <taxon>Acalyphoideae</taxon>
        <taxon>Acalypheae</taxon>
        <taxon>Ricinus</taxon>
    </lineage>
</organism>
<protein>
    <submittedName>
        <fullName evidence="1">Uncharacterized protein</fullName>
    </submittedName>
</protein>
<gene>
    <name evidence="1" type="ORF">RCOM_2113590</name>
</gene>
<dbReference type="AlphaFoldDB" id="B9TKZ7"/>
<dbReference type="EMBL" id="EQ985940">
    <property type="protein sequence ID" value="EEF23467.1"/>
    <property type="molecule type" value="Genomic_DNA"/>
</dbReference>
<dbReference type="InParanoid" id="B9TKZ7"/>